<dbReference type="EC" id="2.8.1.7" evidence="3 8"/>
<dbReference type="InterPro" id="IPR015422">
    <property type="entry name" value="PyrdxlP-dep_Trfase_small"/>
</dbReference>
<dbReference type="Gene3D" id="3.90.1150.10">
    <property type="entry name" value="Aspartate Aminotransferase, domain 1"/>
    <property type="match status" value="1"/>
</dbReference>
<dbReference type="InterPro" id="IPR000192">
    <property type="entry name" value="Aminotrans_V_dom"/>
</dbReference>
<evidence type="ECO:0000256" key="2">
    <source>
        <dbReference type="ARBA" id="ARBA00010447"/>
    </source>
</evidence>
<dbReference type="Gene3D" id="3.40.640.10">
    <property type="entry name" value="Type I PLP-dependent aspartate aminotransferase-like (Major domain)"/>
    <property type="match status" value="1"/>
</dbReference>
<comment type="similarity">
    <text evidence="2 8">Belongs to the class-V pyridoxal-phosphate-dependent aminotransferase family. Csd subfamily.</text>
</comment>
<keyword evidence="5 8" id="KW-0663">Pyridoxal phosphate</keyword>
<dbReference type="InterPro" id="IPR015421">
    <property type="entry name" value="PyrdxlP-dep_Trfase_major"/>
</dbReference>
<evidence type="ECO:0000256" key="4">
    <source>
        <dbReference type="ARBA" id="ARBA00022679"/>
    </source>
</evidence>
<comment type="catalytic activity">
    <reaction evidence="6 8">
        <text>(sulfur carrier)-H + L-cysteine = (sulfur carrier)-SH + L-alanine</text>
        <dbReference type="Rhea" id="RHEA:43892"/>
        <dbReference type="Rhea" id="RHEA-COMP:14737"/>
        <dbReference type="Rhea" id="RHEA-COMP:14739"/>
        <dbReference type="ChEBI" id="CHEBI:29917"/>
        <dbReference type="ChEBI" id="CHEBI:35235"/>
        <dbReference type="ChEBI" id="CHEBI:57972"/>
        <dbReference type="ChEBI" id="CHEBI:64428"/>
        <dbReference type="EC" id="2.8.1.7"/>
    </reaction>
</comment>
<evidence type="ECO:0000256" key="6">
    <source>
        <dbReference type="ARBA" id="ARBA00050776"/>
    </source>
</evidence>
<evidence type="ECO:0000256" key="8">
    <source>
        <dbReference type="RuleBase" id="RU004506"/>
    </source>
</evidence>
<evidence type="ECO:0000256" key="5">
    <source>
        <dbReference type="ARBA" id="ARBA00022898"/>
    </source>
</evidence>
<evidence type="ECO:0000256" key="7">
    <source>
        <dbReference type="RuleBase" id="RU004504"/>
    </source>
</evidence>
<evidence type="ECO:0000256" key="1">
    <source>
        <dbReference type="ARBA" id="ARBA00001933"/>
    </source>
</evidence>
<dbReference type="Proteomes" id="UP001219349">
    <property type="component" value="Chromosome"/>
</dbReference>
<protein>
    <recommendedName>
        <fullName evidence="3 8">Cysteine desulfurase</fullName>
        <ecNumber evidence="3 8">2.8.1.7</ecNumber>
    </recommendedName>
</protein>
<dbReference type="NCBIfam" id="TIGR01979">
    <property type="entry name" value="sufS"/>
    <property type="match status" value="1"/>
</dbReference>
<evidence type="ECO:0000259" key="9">
    <source>
        <dbReference type="Pfam" id="PF00266"/>
    </source>
</evidence>
<dbReference type="EMBL" id="CP067136">
    <property type="protein sequence ID" value="WCR07356.1"/>
    <property type="molecule type" value="Genomic_DNA"/>
</dbReference>
<evidence type="ECO:0000313" key="10">
    <source>
        <dbReference type="EMBL" id="WCR07356.1"/>
    </source>
</evidence>
<dbReference type="CDD" id="cd06453">
    <property type="entry name" value="SufS_like"/>
    <property type="match status" value="1"/>
</dbReference>
<evidence type="ECO:0000256" key="3">
    <source>
        <dbReference type="ARBA" id="ARBA00012239"/>
    </source>
</evidence>
<dbReference type="PANTHER" id="PTHR43586:SF8">
    <property type="entry name" value="CYSTEINE DESULFURASE 1, CHLOROPLASTIC"/>
    <property type="match status" value="1"/>
</dbReference>
<keyword evidence="4 8" id="KW-0808">Transferase</keyword>
<dbReference type="PROSITE" id="PS00595">
    <property type="entry name" value="AA_TRANSFER_CLASS_5"/>
    <property type="match status" value="1"/>
</dbReference>
<comment type="function">
    <text evidence="8">Catalyzes the removal of elemental sulfur and selenium atoms from L-cysteine, L-cystine, L-selenocysteine, and L-selenocystine to produce L-alanine.</text>
</comment>
<proteinExistence type="inferred from homology"/>
<dbReference type="InterPro" id="IPR010970">
    <property type="entry name" value="Cys_dSase_SufS"/>
</dbReference>
<accession>A0ABY7SMY6</accession>
<feature type="domain" description="Aminotransferase class V" evidence="9">
    <location>
        <begin position="25"/>
        <end position="391"/>
    </location>
</feature>
<dbReference type="InterPro" id="IPR020578">
    <property type="entry name" value="Aminotrans_V_PyrdxlP_BS"/>
</dbReference>
<dbReference type="SUPFAM" id="SSF53383">
    <property type="entry name" value="PLP-dependent transferases"/>
    <property type="match status" value="1"/>
</dbReference>
<comment type="cofactor">
    <cofactor evidence="1 7">
        <name>pyridoxal 5'-phosphate</name>
        <dbReference type="ChEBI" id="CHEBI:597326"/>
    </cofactor>
</comment>
<keyword evidence="11" id="KW-1185">Reference proteome</keyword>
<dbReference type="PANTHER" id="PTHR43586">
    <property type="entry name" value="CYSTEINE DESULFURASE"/>
    <property type="match status" value="1"/>
</dbReference>
<organism evidence="10 11">
    <name type="scientific">Paracoccus fistulariae</name>
    <dbReference type="NCBI Taxonomy" id="658446"/>
    <lineage>
        <taxon>Bacteria</taxon>
        <taxon>Pseudomonadati</taxon>
        <taxon>Pseudomonadota</taxon>
        <taxon>Alphaproteobacteria</taxon>
        <taxon>Rhodobacterales</taxon>
        <taxon>Paracoccaceae</taxon>
        <taxon>Paracoccus</taxon>
    </lineage>
</organism>
<gene>
    <name evidence="10" type="ORF">JHX87_00425</name>
</gene>
<dbReference type="Pfam" id="PF00266">
    <property type="entry name" value="Aminotran_5"/>
    <property type="match status" value="1"/>
</dbReference>
<sequence>MSFDIDKVRADFPILSRQVNNRPLVYLDSGASAQKPRQVIGAITRAYEGEYANVHRGLHYLSNLATDHYERVRGIIARFLNAPHEDEVIFTSGSTEGINLVSYGWAAPRLQAGDEILLSVLEHHANIVPWNFLRERQGVVLKWVEPEPDGSLPAEKVLAAVGPRTKLIALTQMSNVTGTIIDVAAVARGTDVPVLVDGSQGAVHMPVDLAELGVDFYCITGHKLYGPSGSGAIWIRRDRQAEMRPFIGGGDMIRTVSRDGVTYADPPLKFEAGTPGIVNQIGLGAALEYLMGLGMENVAAHERKLRDYARDRLRSLNWLQVQGDAPDKGAIFSMTMQGAHPHDMSTILDKRGIAVRAGSHCAMPLMDFYGITASARASFAMYNTIEEVDALVEGLTFCRELFG</sequence>
<reference evidence="10 11" key="1">
    <citation type="submission" date="2021-01" db="EMBL/GenBank/DDBJ databases">
        <title>Biogeographic distribution of Paracoccus.</title>
        <authorList>
            <person name="Hollensteiner J."/>
            <person name="Leineberger J."/>
            <person name="Brinkhoff T."/>
            <person name="Daniel R."/>
        </authorList>
    </citation>
    <scope>NUCLEOTIDE SEQUENCE [LARGE SCALE GENOMIC DNA]</scope>
    <source>
        <strain evidence="10 11">KCTC 22803</strain>
    </source>
</reference>
<evidence type="ECO:0000313" key="11">
    <source>
        <dbReference type="Proteomes" id="UP001219349"/>
    </source>
</evidence>
<dbReference type="RefSeq" id="WP_271884342.1">
    <property type="nucleotide sequence ID" value="NZ_CP067136.1"/>
</dbReference>
<dbReference type="InterPro" id="IPR015424">
    <property type="entry name" value="PyrdxlP-dep_Trfase"/>
</dbReference>
<name>A0ABY7SMY6_9RHOB</name>